<feature type="region of interest" description="Disordered" evidence="1">
    <location>
        <begin position="1"/>
        <end position="20"/>
    </location>
</feature>
<name>A0A182D198_BLAVI</name>
<evidence type="ECO:0000256" key="2">
    <source>
        <dbReference type="SAM" id="Phobius"/>
    </source>
</evidence>
<accession>A0A182D198</accession>
<evidence type="ECO:0000313" key="3">
    <source>
        <dbReference type="EMBL" id="BAR98757.1"/>
    </source>
</evidence>
<feature type="compositionally biased region" description="Basic and acidic residues" evidence="1">
    <location>
        <begin position="648"/>
        <end position="668"/>
    </location>
</feature>
<evidence type="ECO:0000256" key="1">
    <source>
        <dbReference type="SAM" id="MobiDB-lite"/>
    </source>
</evidence>
<dbReference type="Pfam" id="PF13779">
    <property type="entry name" value="DUF4175"/>
    <property type="match status" value="1"/>
</dbReference>
<keyword evidence="2" id="KW-0812">Transmembrane</keyword>
<keyword evidence="2" id="KW-1133">Transmembrane helix</keyword>
<feature type="region of interest" description="Disordered" evidence="1">
    <location>
        <begin position="643"/>
        <end position="687"/>
    </location>
</feature>
<proteinExistence type="predicted"/>
<feature type="transmembrane region" description="Helical" evidence="2">
    <location>
        <begin position="72"/>
        <end position="92"/>
    </location>
</feature>
<dbReference type="NCBIfam" id="TIGR02302">
    <property type="entry name" value="aProt_lowcomp"/>
    <property type="match status" value="1"/>
</dbReference>
<dbReference type="EMBL" id="AP014854">
    <property type="protein sequence ID" value="BAR98757.1"/>
    <property type="molecule type" value="Genomic_DNA"/>
</dbReference>
<dbReference type="PATRIC" id="fig|1079.6.peg.178"/>
<dbReference type="RefSeq" id="WP_055036026.1">
    <property type="nucleotide sequence ID" value="NZ_AP014854.2"/>
</dbReference>
<reference evidence="3" key="1">
    <citation type="journal article" date="2015" name="Genome Announc.">
        <title>Complete Genome Sequence of the Bacteriochlorophyll b-Producing Photosynthetic Bacterium Blastochloris viridis.</title>
        <authorList>
            <person name="Tsukatani Y."/>
            <person name="Hirose Y."/>
            <person name="Harada J."/>
            <person name="Misawa N."/>
            <person name="Mori K."/>
            <person name="Inoue K."/>
            <person name="Tamiaki H."/>
        </authorList>
    </citation>
    <scope>NUCLEOTIDE SEQUENCE [LARGE SCALE GENOMIC DNA]</scope>
    <source>
        <strain evidence="3">DSM 133</strain>
    </source>
</reference>
<dbReference type="AlphaFoldDB" id="A0A182D198"/>
<dbReference type="KEGG" id="bvr:BVIR_171"/>
<protein>
    <submittedName>
        <fullName evidence="3">Methyl-accepting chemotaxis protein</fullName>
    </submittedName>
</protein>
<sequence>MTDTPRTDTPDGRPPERTPARDALARALKRARLALLWERLWPASVRFAAAVGLFVALSWAGLWAVMPPPARPFVLFLFIALAAYAGAPLLRLRGPGRRAILRRLDRVSGLPHRPASALDDELGTRREDPVSRALWDAHRARLLAETRDIAVGLPSPRLVEHDRFALRALVLLLVIATWFMAEGERTKRVLLAFDWTGPAAPAPYRIDAWVTPPAYTGRPPLLLSGVRSGEPVAEGRHAGPIDVPAGSVVTIRATGLSTLALRMRGSGFAEVAPDGAAPPAGTTERRLKITASGQLALHDVGDADLVWSFNAVPDRAPTIAMTRTPQTVGRNALSLAYRLEDDYGVVSAEAGFRLKEPAPGARPLYELPPLPLALPQARTRSGNGETVKDLTDHPFAGAKVQLALKARDDAGNEGVSETADLTLPQRAFTNPLARALVEQRRMLALDAGCRLHVERALDALAIGPERFTPDTAIYLGLRTAYWRLAAARDDDGLREAADYLWQIAVRIEDGEMADAERELRAAEDALRQALERGVGEDELKQLTDNLRQALDRFMRELAEEMRRNPNRQAENRPLDRNTRVLRPQDLQAMIDRLENLARSGSRDAAQRMLDELQAMLDSLDRSRSGNMAEGDGDAIDRLGDMIRNQQQLRDRTWREGREQRDRQRRGEGNRSPSEPGQPFGELQQGQEEVRRQLDGLLDQLNKMRRDQGDGEGGEGDGEQAFGRARDAMREAERQLGAGNADGAVGSQGRAIENLRRGAQAMARGQPGSGRPNPDGSGQSSETDTDPLGRPRSAGRDLDNDSRDFVPDAVDAQRARRVLEELRRRLGDAERPQIELDYLERLLKGF</sequence>
<feature type="region of interest" description="Disordered" evidence="1">
    <location>
        <begin position="561"/>
        <end position="581"/>
    </location>
</feature>
<dbReference type="InterPro" id="IPR012683">
    <property type="entry name" value="CHP02302_TM"/>
</dbReference>
<feature type="transmembrane region" description="Helical" evidence="2">
    <location>
        <begin position="164"/>
        <end position="181"/>
    </location>
</feature>
<feature type="transmembrane region" description="Helical" evidence="2">
    <location>
        <begin position="47"/>
        <end position="66"/>
    </location>
</feature>
<feature type="region of interest" description="Disordered" evidence="1">
    <location>
        <begin position="735"/>
        <end position="812"/>
    </location>
</feature>
<keyword evidence="2" id="KW-0472">Membrane</keyword>
<gene>
    <name evidence="3" type="ORF">BV133_1164</name>
</gene>
<organism evidence="3">
    <name type="scientific">Blastochloris viridis</name>
    <name type="common">Rhodopseudomonas viridis</name>
    <dbReference type="NCBI Taxonomy" id="1079"/>
    <lineage>
        <taxon>Bacteria</taxon>
        <taxon>Pseudomonadati</taxon>
        <taxon>Pseudomonadota</taxon>
        <taxon>Alphaproteobacteria</taxon>
        <taxon>Hyphomicrobiales</taxon>
        <taxon>Blastochloridaceae</taxon>
        <taxon>Blastochloris</taxon>
    </lineage>
</organism>
<dbReference type="OrthoDB" id="8477685at2"/>
<feature type="compositionally biased region" description="Basic and acidic residues" evidence="1">
    <location>
        <begin position="793"/>
        <end position="812"/>
    </location>
</feature>
<feature type="compositionally biased region" description="Basic and acidic residues" evidence="1">
    <location>
        <begin position="561"/>
        <end position="578"/>
    </location>
</feature>